<dbReference type="Gene3D" id="1.10.10.10">
    <property type="entry name" value="Winged helix-like DNA-binding domain superfamily/Winged helix DNA-binding domain"/>
    <property type="match status" value="1"/>
</dbReference>
<dbReference type="SUPFAM" id="SSF88659">
    <property type="entry name" value="Sigma3 and sigma4 domains of RNA polymerase sigma factors"/>
    <property type="match status" value="1"/>
</dbReference>
<protein>
    <submittedName>
        <fullName evidence="8">Uncharacterized protein</fullName>
    </submittedName>
</protein>
<evidence type="ECO:0000256" key="2">
    <source>
        <dbReference type="ARBA" id="ARBA00023015"/>
    </source>
</evidence>
<dbReference type="InterPro" id="IPR036388">
    <property type="entry name" value="WH-like_DNA-bd_sf"/>
</dbReference>
<gene>
    <name evidence="8" type="ORF">Y919_01290</name>
</gene>
<comment type="similarity">
    <text evidence="1">Belongs to the sigma-70 factor family. ECF subfamily.</text>
</comment>
<accession>A0A096DPW0</accession>
<dbReference type="CDD" id="cd06171">
    <property type="entry name" value="Sigma70_r4"/>
    <property type="match status" value="1"/>
</dbReference>
<evidence type="ECO:0000256" key="3">
    <source>
        <dbReference type="ARBA" id="ARBA00023082"/>
    </source>
</evidence>
<dbReference type="GO" id="GO:0016987">
    <property type="term" value="F:sigma factor activity"/>
    <property type="evidence" value="ECO:0007669"/>
    <property type="project" value="UniProtKB-KW"/>
</dbReference>
<keyword evidence="5" id="KW-0804">Transcription</keyword>
<dbReference type="EMBL" id="AZTB01000003">
    <property type="protein sequence ID" value="KGG81286.1"/>
    <property type="molecule type" value="Genomic_DNA"/>
</dbReference>
<dbReference type="PANTHER" id="PTHR43133:SF8">
    <property type="entry name" value="RNA POLYMERASE SIGMA FACTOR HI_1459-RELATED"/>
    <property type="match status" value="1"/>
</dbReference>
<dbReference type="InterPro" id="IPR007627">
    <property type="entry name" value="RNA_pol_sigma70_r2"/>
</dbReference>
<name>A0A096DPW0_9FIRM</name>
<evidence type="ECO:0000256" key="5">
    <source>
        <dbReference type="ARBA" id="ARBA00023163"/>
    </source>
</evidence>
<evidence type="ECO:0000259" key="6">
    <source>
        <dbReference type="Pfam" id="PF04542"/>
    </source>
</evidence>
<evidence type="ECO:0000259" key="7">
    <source>
        <dbReference type="Pfam" id="PF08281"/>
    </source>
</evidence>
<sequence length="155" mass="18218">MNIYLVYQKYNKEFIAYAKSITQNSDRAFDLVQEAYVSALEREEMFTNMNEHQIKGWFFTTIKNRNIDFIRKQNKILPCENVILNNVLSKESQDFESQVIFDNLIQKLPRKNKEILVLKYKMLLNSTEIGEILGISPSTVRSRLSASLKMLKNEI</sequence>
<keyword evidence="4" id="KW-0238">DNA-binding</keyword>
<dbReference type="NCBIfam" id="TIGR02937">
    <property type="entry name" value="sigma70-ECF"/>
    <property type="match status" value="1"/>
</dbReference>
<feature type="domain" description="RNA polymerase sigma factor 70 region 4 type 2" evidence="7">
    <location>
        <begin position="100"/>
        <end position="151"/>
    </location>
</feature>
<dbReference type="AlphaFoldDB" id="A0A096DPW0"/>
<keyword evidence="3" id="KW-0731">Sigma factor</keyword>
<dbReference type="InterPro" id="IPR014284">
    <property type="entry name" value="RNA_pol_sigma-70_dom"/>
</dbReference>
<organism evidence="8 9">
    <name type="scientific">Caloranaerobacter azorensis H53214</name>
    <dbReference type="NCBI Taxonomy" id="1156417"/>
    <lineage>
        <taxon>Bacteria</taxon>
        <taxon>Bacillati</taxon>
        <taxon>Bacillota</taxon>
        <taxon>Tissierellia</taxon>
        <taxon>Tissierellales</taxon>
        <taxon>Thermohalobacteraceae</taxon>
        <taxon>Caloranaerobacter</taxon>
    </lineage>
</organism>
<evidence type="ECO:0000313" key="9">
    <source>
        <dbReference type="Proteomes" id="UP000029622"/>
    </source>
</evidence>
<proteinExistence type="inferred from homology"/>
<dbReference type="GO" id="GO:0003677">
    <property type="term" value="F:DNA binding"/>
    <property type="evidence" value="ECO:0007669"/>
    <property type="project" value="UniProtKB-KW"/>
</dbReference>
<dbReference type="GO" id="GO:0006352">
    <property type="term" value="P:DNA-templated transcription initiation"/>
    <property type="evidence" value="ECO:0007669"/>
    <property type="project" value="InterPro"/>
</dbReference>
<evidence type="ECO:0000313" key="8">
    <source>
        <dbReference type="EMBL" id="KGG81286.1"/>
    </source>
</evidence>
<dbReference type="SUPFAM" id="SSF88946">
    <property type="entry name" value="Sigma2 domain of RNA polymerase sigma factors"/>
    <property type="match status" value="1"/>
</dbReference>
<dbReference type="Gene3D" id="1.10.1740.10">
    <property type="match status" value="1"/>
</dbReference>
<comment type="caution">
    <text evidence="8">The sequence shown here is derived from an EMBL/GenBank/DDBJ whole genome shotgun (WGS) entry which is preliminary data.</text>
</comment>
<dbReference type="InterPro" id="IPR013249">
    <property type="entry name" value="RNA_pol_sigma70_r4_t2"/>
</dbReference>
<dbReference type="STRING" id="1156417.Y919_01290"/>
<dbReference type="PANTHER" id="PTHR43133">
    <property type="entry name" value="RNA POLYMERASE ECF-TYPE SIGMA FACTO"/>
    <property type="match status" value="1"/>
</dbReference>
<dbReference type="InterPro" id="IPR013325">
    <property type="entry name" value="RNA_pol_sigma_r2"/>
</dbReference>
<dbReference type="Proteomes" id="UP000029622">
    <property type="component" value="Unassembled WGS sequence"/>
</dbReference>
<dbReference type="InterPro" id="IPR013324">
    <property type="entry name" value="RNA_pol_sigma_r3/r4-like"/>
</dbReference>
<dbReference type="Pfam" id="PF04542">
    <property type="entry name" value="Sigma70_r2"/>
    <property type="match status" value="1"/>
</dbReference>
<evidence type="ECO:0000256" key="1">
    <source>
        <dbReference type="ARBA" id="ARBA00010641"/>
    </source>
</evidence>
<evidence type="ECO:0000256" key="4">
    <source>
        <dbReference type="ARBA" id="ARBA00023125"/>
    </source>
</evidence>
<keyword evidence="2" id="KW-0805">Transcription regulation</keyword>
<dbReference type="InterPro" id="IPR039425">
    <property type="entry name" value="RNA_pol_sigma-70-like"/>
</dbReference>
<dbReference type="RefSeq" id="WP_035161604.1">
    <property type="nucleotide sequence ID" value="NZ_AZTB01000003.1"/>
</dbReference>
<reference evidence="8 9" key="1">
    <citation type="submission" date="2013-12" db="EMBL/GenBank/DDBJ databases">
        <title>Draft genome sequence of Caloranaerobacter sp. H53214.</title>
        <authorList>
            <person name="Jiang L.J."/>
            <person name="Shao Z.Z."/>
            <person name="Long M.N."/>
        </authorList>
    </citation>
    <scope>NUCLEOTIDE SEQUENCE [LARGE SCALE GENOMIC DNA]</scope>
    <source>
        <strain evidence="8 9">H53214</strain>
    </source>
</reference>
<dbReference type="Pfam" id="PF08281">
    <property type="entry name" value="Sigma70_r4_2"/>
    <property type="match status" value="1"/>
</dbReference>
<feature type="domain" description="RNA polymerase sigma-70 region 2" evidence="6">
    <location>
        <begin position="7"/>
        <end position="75"/>
    </location>
</feature>